<reference evidence="3" key="2">
    <citation type="submission" date="2021-02" db="UniProtKB">
        <authorList>
            <consortium name="EnsemblMetazoa"/>
        </authorList>
    </citation>
    <scope>IDENTIFICATION</scope>
    <source>
        <strain evidence="3">JHB</strain>
    </source>
</reference>
<dbReference type="AlphaFoldDB" id="B0W362"/>
<dbReference type="STRING" id="7176.B0W362"/>
<proteinExistence type="predicted"/>
<dbReference type="Proteomes" id="UP000002320">
    <property type="component" value="Unassembled WGS sequence"/>
</dbReference>
<accession>B0W362</accession>
<dbReference type="eggNOG" id="ENOG502RTKH">
    <property type="taxonomic scope" value="Eukaryota"/>
</dbReference>
<dbReference type="PANTHER" id="PTHR46113">
    <property type="entry name" value="SNAC DOMAIN-CONTAINING PROTEIN"/>
    <property type="match status" value="1"/>
</dbReference>
<feature type="region of interest" description="Disordered" evidence="1">
    <location>
        <begin position="356"/>
        <end position="404"/>
    </location>
</feature>
<evidence type="ECO:0000313" key="4">
    <source>
        <dbReference type="Proteomes" id="UP000002320"/>
    </source>
</evidence>
<evidence type="ECO:0000313" key="3">
    <source>
        <dbReference type="EnsemblMetazoa" id="CPIJ001606-PA"/>
    </source>
</evidence>
<reference evidence="2" key="1">
    <citation type="submission" date="2007-03" db="EMBL/GenBank/DDBJ databases">
        <title>Annotation of Culex pipiens quinquefasciatus.</title>
        <authorList>
            <consortium name="The Broad Institute Genome Sequencing Platform"/>
            <person name="Atkinson P.W."/>
            <person name="Hemingway J."/>
            <person name="Christensen B.M."/>
            <person name="Higgs S."/>
            <person name="Kodira C."/>
            <person name="Hannick L."/>
            <person name="Megy K."/>
            <person name="O'Leary S."/>
            <person name="Pearson M."/>
            <person name="Haas B.J."/>
            <person name="Mauceli E."/>
            <person name="Wortman J.R."/>
            <person name="Lee N.H."/>
            <person name="Guigo R."/>
            <person name="Stanke M."/>
            <person name="Alvarado L."/>
            <person name="Amedeo P."/>
            <person name="Antoine C.H."/>
            <person name="Arensburger P."/>
            <person name="Bidwell S.L."/>
            <person name="Crawford M."/>
            <person name="Camaro F."/>
            <person name="Devon K."/>
            <person name="Engels R."/>
            <person name="Hammond M."/>
            <person name="Howarth C."/>
            <person name="Koehrsen M."/>
            <person name="Lawson D."/>
            <person name="Montgomery P."/>
            <person name="Nene V."/>
            <person name="Nusbaum C."/>
            <person name="Puiu D."/>
            <person name="Romero-Severson J."/>
            <person name="Severson D.W."/>
            <person name="Shumway M."/>
            <person name="Sisk P."/>
            <person name="Stolte C."/>
            <person name="Zeng Q."/>
            <person name="Eisenstadt E."/>
            <person name="Fraser-Liggett C."/>
            <person name="Strausberg R."/>
            <person name="Galagan J."/>
            <person name="Birren B."/>
            <person name="Collins F.H."/>
        </authorList>
    </citation>
    <scope>NUCLEOTIDE SEQUENCE [LARGE SCALE GENOMIC DNA]</scope>
    <source>
        <strain evidence="2">JHB</strain>
    </source>
</reference>
<feature type="compositionally biased region" description="Basic residues" evidence="1">
    <location>
        <begin position="385"/>
        <end position="394"/>
    </location>
</feature>
<name>B0W362_CULQU</name>
<dbReference type="PANTHER" id="PTHR46113:SF1">
    <property type="entry name" value="PEPTIDASE M17 LEUCYL AMINOPEPTIDASE N-TERMINAL DOMAIN-CONTAINING PROTEIN"/>
    <property type="match status" value="1"/>
</dbReference>
<gene>
    <name evidence="3" type="primary">6032571</name>
    <name evidence="2" type="ORF">CpipJ_CPIJ001606</name>
</gene>
<evidence type="ECO:0000256" key="1">
    <source>
        <dbReference type="SAM" id="MobiDB-lite"/>
    </source>
</evidence>
<dbReference type="EMBL" id="DS231831">
    <property type="protein sequence ID" value="EDS31205.1"/>
    <property type="molecule type" value="Genomic_DNA"/>
</dbReference>
<organism>
    <name type="scientific">Culex quinquefasciatus</name>
    <name type="common">Southern house mosquito</name>
    <name type="synonym">Culex pungens</name>
    <dbReference type="NCBI Taxonomy" id="7176"/>
    <lineage>
        <taxon>Eukaryota</taxon>
        <taxon>Metazoa</taxon>
        <taxon>Ecdysozoa</taxon>
        <taxon>Arthropoda</taxon>
        <taxon>Hexapoda</taxon>
        <taxon>Insecta</taxon>
        <taxon>Pterygota</taxon>
        <taxon>Neoptera</taxon>
        <taxon>Endopterygota</taxon>
        <taxon>Diptera</taxon>
        <taxon>Nematocera</taxon>
        <taxon>Culicoidea</taxon>
        <taxon>Culicidae</taxon>
        <taxon>Culicinae</taxon>
        <taxon>Culicini</taxon>
        <taxon>Culex</taxon>
        <taxon>Culex</taxon>
    </lineage>
</organism>
<dbReference type="EnsemblMetazoa" id="CPIJ001606-RA">
    <property type="protein sequence ID" value="CPIJ001606-PA"/>
    <property type="gene ID" value="CPIJ001606"/>
</dbReference>
<dbReference type="VEuPathDB" id="VectorBase:CQUJHB005661"/>
<keyword evidence="4" id="KW-1185">Reference proteome</keyword>
<dbReference type="VEuPathDB" id="VectorBase:CPIJ001606"/>
<dbReference type="OMA" id="HETVWPP"/>
<evidence type="ECO:0000313" key="2">
    <source>
        <dbReference type="EMBL" id="EDS31205.1"/>
    </source>
</evidence>
<sequence length="809" mass="92122">MPLSNVTSQTTMVNRVSCFRLPPLPNGLLVHISEEQKRANEIFINVACIHHPGTAVRRLASSSEGNGGGESSALFSKFGSSLFGPTSSPQKVVTNIRGFLSNRLTGVSIPDTVPMNLQHQLALFTFETTWRVDFDTSDLPCAGLRQEEVKEKRLHFLQPRVMSVRPWCRQNVHETVWPPGMFQVVSSQDDVASEVDGKLKRRFGHRCCCRSLKSVVPGRQNVHETVWPPGMFQVVSSQDDVASEYRSKMVKTRKEASVSLVGTTDPESLVQQVKLPTMHKNVARTIRNLLAELKMAQKDSYRDTERKRKWRIRMDQLLDVSLKKVIIEDPKVAEFLEDQRKERNFSLSSINEPQLYKRTKNEHKHAEEEEEQEATDVEHDFKPPPPKKIKKMQQRKSEPSKPEIITEDVAEALDRAKLSDRQALKIILPVMDAMGQDPADVPISRSTISRKRKHARKAIAQKIRKEFIPADPMVVHFDGKLLENPNGSGKVERLPTLVSWDGSEKLLGTPALVKGTDSTVRTLKSIREWPRDDYRELFDLTLFALGEKPHDFSWKAPGAVHHARWMSKLIYATKIFLLRKEGHLIGLKKEDEKKIERFVLFGSLIYTAAWAEAPLATEAAINDLMLWKNLQLFKKTDSEIGDAVSKVLERHLWYLSEDLLGMSLFSVKLSHREKDEIVRAMKAKTASAERSVTGNKSVINTKNPCLADFATQRSLLFFTKMEIEASFMESPSATWQQNLNFQNGEKRVKQLMIVNDLAERGVKLCEEYCKILTKDDEEREFIMQVVEKNRKSISTDCTKKELMLALKSA</sequence>
<dbReference type="KEGG" id="cqu:CpipJ_CPIJ001606"/>
<protein>
    <submittedName>
        <fullName evidence="2 3">Uncharacterized protein</fullName>
    </submittedName>
</protein>
<dbReference type="HOGENOM" id="CLU_348605_0_0_1"/>
<dbReference type="OrthoDB" id="6626363at2759"/>
<dbReference type="InParanoid" id="B0W362"/>
<dbReference type="VEuPathDB" id="VectorBase:CQUJHB008842"/>